<dbReference type="EMBL" id="JABFAD010000007">
    <property type="protein sequence ID" value="MBA0802040.1"/>
    <property type="molecule type" value="Genomic_DNA"/>
</dbReference>
<dbReference type="SUPFAM" id="SSF51011">
    <property type="entry name" value="Glycosyl hydrolase domain"/>
    <property type="match status" value="1"/>
</dbReference>
<keyword evidence="8" id="KW-1185">Reference proteome</keyword>
<dbReference type="PANTHER" id="PTHR22762">
    <property type="entry name" value="ALPHA-GLUCOSIDASE"/>
    <property type="match status" value="1"/>
</dbReference>
<dbReference type="OrthoDB" id="1641012at2759"/>
<proteinExistence type="inferred from homology"/>
<feature type="domain" description="Glycosyl hydrolase family 31 C-terminal" evidence="6">
    <location>
        <begin position="26"/>
        <end position="113"/>
    </location>
</feature>
<evidence type="ECO:0000256" key="5">
    <source>
        <dbReference type="ARBA" id="ARBA00023295"/>
    </source>
</evidence>
<dbReference type="Pfam" id="PF21365">
    <property type="entry name" value="Glyco_hydro_31_3rd"/>
    <property type="match status" value="1"/>
</dbReference>
<dbReference type="GO" id="GO:0006491">
    <property type="term" value="P:N-glycan processing"/>
    <property type="evidence" value="ECO:0007669"/>
    <property type="project" value="TreeGrafter"/>
</dbReference>
<comment type="similarity">
    <text evidence="1">Belongs to the glycosyl hydrolase 31 family.</text>
</comment>
<evidence type="ECO:0000313" key="7">
    <source>
        <dbReference type="EMBL" id="MBA0802040.1"/>
    </source>
</evidence>
<dbReference type="FunFam" id="2.60.40.1180:FF:000023">
    <property type="entry name" value="neutral alpha-glucosidase AB isoform X2"/>
    <property type="match status" value="1"/>
</dbReference>
<keyword evidence="3" id="KW-0378">Hydrolase</keyword>
<organism evidence="7 8">
    <name type="scientific">Gossypium harknessii</name>
    <dbReference type="NCBI Taxonomy" id="34285"/>
    <lineage>
        <taxon>Eukaryota</taxon>
        <taxon>Viridiplantae</taxon>
        <taxon>Streptophyta</taxon>
        <taxon>Embryophyta</taxon>
        <taxon>Tracheophyta</taxon>
        <taxon>Spermatophyta</taxon>
        <taxon>Magnoliopsida</taxon>
        <taxon>eudicotyledons</taxon>
        <taxon>Gunneridae</taxon>
        <taxon>Pentapetalae</taxon>
        <taxon>rosids</taxon>
        <taxon>malvids</taxon>
        <taxon>Malvales</taxon>
        <taxon>Malvaceae</taxon>
        <taxon>Malvoideae</taxon>
        <taxon>Gossypium</taxon>
    </lineage>
</organism>
<dbReference type="AlphaFoldDB" id="A0A7J9GX22"/>
<dbReference type="PANTHER" id="PTHR22762:SF54">
    <property type="entry name" value="BCDNA.GH04962"/>
    <property type="match status" value="1"/>
</dbReference>
<reference evidence="7 8" key="1">
    <citation type="journal article" date="2019" name="Genome Biol. Evol.">
        <title>Insights into the evolution of the New World diploid cottons (Gossypium, subgenus Houzingenia) based on genome sequencing.</title>
        <authorList>
            <person name="Grover C.E."/>
            <person name="Arick M.A. 2nd"/>
            <person name="Thrash A."/>
            <person name="Conover J.L."/>
            <person name="Sanders W.S."/>
            <person name="Peterson D.G."/>
            <person name="Frelichowski J.E."/>
            <person name="Scheffler J.A."/>
            <person name="Scheffler B.E."/>
            <person name="Wendel J.F."/>
        </authorList>
    </citation>
    <scope>NUCLEOTIDE SEQUENCE [LARGE SCALE GENOMIC DNA]</scope>
    <source>
        <strain evidence="7">0</strain>
        <tissue evidence="7">Leaf</tissue>
    </source>
</reference>
<accession>A0A7J9GX22</accession>
<evidence type="ECO:0000313" key="8">
    <source>
        <dbReference type="Proteomes" id="UP000593560"/>
    </source>
</evidence>
<evidence type="ECO:0000256" key="4">
    <source>
        <dbReference type="ARBA" id="ARBA00023180"/>
    </source>
</evidence>
<dbReference type="Gene3D" id="2.60.40.1180">
    <property type="entry name" value="Golgi alpha-mannosidase II"/>
    <property type="match status" value="2"/>
</dbReference>
<sequence length="250" mass="27944">MRDAIRIRYTLLPYFYTLFREANVSGVPVVRPLWMEFPSDEAAFSNDEAFMVGNSLLVQGIYTARAKHASVYLPGKESWYDLRTGTAYKGGKVHKLEVSEESIPAFQRAGTIVPRKDRFRRSSTQMVHDPYTLVIALNSSQAAEGELYVDDGKSYDFKHGAYIHRRFVFSNGHLTSSPVGNSRFSSDCIIERVILLGYTPGAKTALVEPGNQKAEIELGPLRFGGQHAAVAVTIRKPGVRVAEDWKIKIL</sequence>
<dbReference type="GO" id="GO:0090599">
    <property type="term" value="F:alpha-glucosidase activity"/>
    <property type="evidence" value="ECO:0007669"/>
    <property type="project" value="TreeGrafter"/>
</dbReference>
<dbReference type="Gene3D" id="3.20.20.80">
    <property type="entry name" value="Glycosidases"/>
    <property type="match status" value="1"/>
</dbReference>
<name>A0A7J9GX22_9ROSI</name>
<protein>
    <recommendedName>
        <fullName evidence="6">Glycosyl hydrolase family 31 C-terminal domain-containing protein</fullName>
    </recommendedName>
</protein>
<keyword evidence="5" id="KW-0326">Glycosidase</keyword>
<evidence type="ECO:0000256" key="1">
    <source>
        <dbReference type="ARBA" id="ARBA00007806"/>
    </source>
</evidence>
<evidence type="ECO:0000259" key="6">
    <source>
        <dbReference type="Pfam" id="PF21365"/>
    </source>
</evidence>
<keyword evidence="2" id="KW-0732">Signal</keyword>
<keyword evidence="4" id="KW-0325">Glycoprotein</keyword>
<comment type="caution">
    <text evidence="7">The sequence shown here is derived from an EMBL/GenBank/DDBJ whole genome shotgun (WGS) entry which is preliminary data.</text>
</comment>
<dbReference type="InterPro" id="IPR013780">
    <property type="entry name" value="Glyco_hydro_b"/>
</dbReference>
<gene>
    <name evidence="7" type="ORF">Gohar_012370</name>
</gene>
<evidence type="ECO:0000256" key="2">
    <source>
        <dbReference type="ARBA" id="ARBA00022729"/>
    </source>
</evidence>
<dbReference type="InterPro" id="IPR048395">
    <property type="entry name" value="Glyco_hydro_31_C"/>
</dbReference>
<evidence type="ECO:0000256" key="3">
    <source>
        <dbReference type="ARBA" id="ARBA00022801"/>
    </source>
</evidence>
<dbReference type="Proteomes" id="UP000593560">
    <property type="component" value="Unassembled WGS sequence"/>
</dbReference>